<keyword evidence="2" id="KW-1185">Reference proteome</keyword>
<accession>A0ACC1N2D5</accession>
<sequence length="486" mass="56753">MDTYYDTNKISQAREPGHGKPESYHPWPDSPPYFPQSRNSANSSHSRRPSSRTSSFGSIDSGVSHPPRAASHRTSRKGKKELNIAWNTFDDLETVGDLDIGDPLRGEVDDLDNGFDNFQRSRRRSCSPPVTQRATGRIMHKEQLPEIRSINRSADDVDFADASIDYKSAAWFACPFYKRFPVCHLECTFHDLRSIREVRQHILRQHTQKYFHCSICFERFSSPRPRDDHVRSQDCQRRNYSLDFCIDGDSITGRRPSRPETPELTEYAEDDTAFATNPSRQVDYLSHNWREEDIWTSWRYVIAHRGELVSSARLENASWRTWMKVKNNLKTISPESINWLKNCDVIWLYGPLQGRPRHICGTQTEPWLPRYSMDRKLSPAEQWYSFWDILFANMPRPRTPYLSKAERRIFKIMSRDLRWHKVTKIISEYLTGTTALSAVDKAVQRAINKSFAKLEELKEQNTGEVVQSLNRALLIELWLLEQKTIF</sequence>
<protein>
    <submittedName>
        <fullName evidence="1">Uncharacterized protein</fullName>
    </submittedName>
</protein>
<evidence type="ECO:0000313" key="2">
    <source>
        <dbReference type="Proteomes" id="UP001143910"/>
    </source>
</evidence>
<comment type="caution">
    <text evidence="1">The sequence shown here is derived from an EMBL/GenBank/DDBJ whole genome shotgun (WGS) entry which is preliminary data.</text>
</comment>
<evidence type="ECO:0000313" key="1">
    <source>
        <dbReference type="EMBL" id="KAJ2973407.1"/>
    </source>
</evidence>
<dbReference type="Proteomes" id="UP001143910">
    <property type="component" value="Unassembled WGS sequence"/>
</dbReference>
<proteinExistence type="predicted"/>
<dbReference type="EMBL" id="JANJQO010000979">
    <property type="protein sequence ID" value="KAJ2973407.1"/>
    <property type="molecule type" value="Genomic_DNA"/>
</dbReference>
<gene>
    <name evidence="1" type="ORF">NQ176_g6626</name>
</gene>
<organism evidence="1 2">
    <name type="scientific">Zarea fungicola</name>
    <dbReference type="NCBI Taxonomy" id="93591"/>
    <lineage>
        <taxon>Eukaryota</taxon>
        <taxon>Fungi</taxon>
        <taxon>Dikarya</taxon>
        <taxon>Ascomycota</taxon>
        <taxon>Pezizomycotina</taxon>
        <taxon>Sordariomycetes</taxon>
        <taxon>Hypocreomycetidae</taxon>
        <taxon>Hypocreales</taxon>
        <taxon>Cordycipitaceae</taxon>
        <taxon>Zarea</taxon>
    </lineage>
</organism>
<name>A0ACC1N2D5_9HYPO</name>
<reference evidence="1" key="1">
    <citation type="submission" date="2022-08" db="EMBL/GenBank/DDBJ databases">
        <title>Genome Sequence of Lecanicillium fungicola.</title>
        <authorList>
            <person name="Buettner E."/>
        </authorList>
    </citation>
    <scope>NUCLEOTIDE SEQUENCE</scope>
    <source>
        <strain evidence="1">Babe33</strain>
    </source>
</reference>